<protein>
    <submittedName>
        <fullName evidence="1">Putative F-box and FNIP repeat-containing protein</fullName>
    </submittedName>
</protein>
<reference evidence="1" key="1">
    <citation type="submission" date="2011-10" db="EMBL/GenBank/DDBJ databases">
        <title>Provirophages and transpovirons: unique mobilome of giant viruses.</title>
        <authorList>
            <person name="Desnues C."/>
            <person name="LaScola B."/>
            <person name="Yutin N."/>
            <person name="Fournous G."/>
            <person name="Koonin E."/>
            <person name="Raoult D."/>
        </authorList>
    </citation>
    <scope>NUCLEOTIDE SEQUENCE</scope>
    <source>
        <strain evidence="1">Mv13-c7</strain>
    </source>
</reference>
<sequence length="61" mass="7009">MQLELGWFFDCPDNIIKEILTSSINKIILTDKFYDKISANLPKHNIINKANNFVTINILGD</sequence>
<proteinExistence type="predicted"/>
<accession>H2ECB9</accession>
<organism evidence="1">
    <name type="scientific">Megavirus courdo7</name>
    <dbReference type="NCBI Taxonomy" id="1128135"/>
    <lineage>
        <taxon>Viruses</taxon>
        <taxon>Varidnaviria</taxon>
        <taxon>Bamfordvirae</taxon>
        <taxon>Nucleocytoviricota</taxon>
        <taxon>Megaviricetes</taxon>
        <taxon>Imitervirales</taxon>
        <taxon>Mimiviridae</taxon>
        <taxon>Megamimivirinae</taxon>
        <taxon>Megavirus</taxon>
    </lineage>
</organism>
<evidence type="ECO:0000313" key="1">
    <source>
        <dbReference type="EMBL" id="AEX62057.1"/>
    </source>
</evidence>
<name>H2ECB9_9VIRU</name>
<gene>
    <name evidence="1" type="ORF">c7_L1195</name>
</gene>
<dbReference type="EMBL" id="JN885992">
    <property type="protein sequence ID" value="AEX62057.1"/>
    <property type="molecule type" value="Genomic_DNA"/>
</dbReference>